<accession>A0ABW9MV72</accession>
<protein>
    <submittedName>
        <fullName evidence="3">D-proline reductase (Dithiol) proprotein PrdA</fullName>
        <ecNumber evidence="3">1.21.4.1</ecNumber>
    </submittedName>
</protein>
<dbReference type="EC" id="1.21.4.1" evidence="3"/>
<gene>
    <name evidence="3" type="primary">prdA</name>
    <name evidence="3" type="ORF">ACCQ40_02640</name>
</gene>
<keyword evidence="1" id="KW-0175">Coiled coil</keyword>
<feature type="coiled-coil region" evidence="1">
    <location>
        <begin position="561"/>
        <end position="591"/>
    </location>
</feature>
<dbReference type="InterPro" id="IPR031002">
    <property type="entry name" value="D_pro_red_PrdA"/>
</dbReference>
<evidence type="ECO:0000256" key="1">
    <source>
        <dbReference type="SAM" id="Coils"/>
    </source>
</evidence>
<dbReference type="NCBIfam" id="TIGR04480">
    <property type="entry name" value="D_pro_red_PrdA"/>
    <property type="match status" value="1"/>
</dbReference>
<evidence type="ECO:0000256" key="2">
    <source>
        <dbReference type="SAM" id="MobiDB-lite"/>
    </source>
</evidence>
<dbReference type="RefSeq" id="WP_410032506.1">
    <property type="nucleotide sequence ID" value="NZ_JBGMEH010000002.1"/>
</dbReference>
<name>A0ABW9MV72_9FIRM</name>
<dbReference type="InterPro" id="IPR015417">
    <property type="entry name" value="Gly_reductase_pB_sua/b"/>
</dbReference>
<organism evidence="3 4">
    <name type="scientific">Anaerococcus cruorum</name>
    <dbReference type="NCBI Taxonomy" id="3115617"/>
    <lineage>
        <taxon>Bacteria</taxon>
        <taxon>Bacillati</taxon>
        <taxon>Bacillota</taxon>
        <taxon>Tissierellia</taxon>
        <taxon>Tissierellales</taxon>
        <taxon>Peptoniphilaceae</taxon>
        <taxon>Anaerococcus</taxon>
    </lineage>
</organism>
<dbReference type="EMBL" id="JBGMEH010000002">
    <property type="protein sequence ID" value="MFO3715686.1"/>
    <property type="molecule type" value="Genomic_DNA"/>
</dbReference>
<evidence type="ECO:0000313" key="3">
    <source>
        <dbReference type="EMBL" id="MFO3715686.1"/>
    </source>
</evidence>
<dbReference type="Proteomes" id="UP001638015">
    <property type="component" value="Unassembled WGS sequence"/>
</dbReference>
<keyword evidence="3" id="KW-0560">Oxidoreductase</keyword>
<sequence>MSLSKEMAEKHKNDPAVLCCRAEAGTVLSEHNLEDPALFDEMVDMGILELPEDTLTIGQVLGATLNTTSDSLTALTPANADDYKEAVEESEEVSEEVSPAETQTASANQSNAGLNAQAGNAFAPKLGNGVVKIHIGEGKNINLEIPLSAAANGASAVSSNDNDLLVANPSEVDGSAAEASVSEADVKKSVLKREIVKIKEVKLGDETKVENGVITIDESLIQKAIDSEKLVVDVKLDIITPDNYGEYSNTIMDVQPIATKLDGAELGEGTTRLVEGAVIVVTGTDENGVQIGEFGSSEGEMDRNIMFNRPGSPDDGDILIKTDVTIKAGTNMERPGPMSAHRATDIITQEIRNALKDLEESAIERVDEFEHVRHPGKHKILLVKEIMGQGAMHDNYIWPTEPVGTEGAKANVDLGNVPVIVNPLQVLDGVIHALTCIGPASKETSRHYFREPLVLKALEDPDYDVCGVMLVGSPQANTDKTYVSRFLGTAIDTMDLEGAIVTTEGFGNNHIDFASHIDQIGRRGVPVVGMTYSAVQGQLVVGNEHMNAMVDNNKSRQGIENEILENNCLAEEDAIRALEMLRAKIEGEEIEEPNRKWTPDVKEANVKAIEEQTGQKIELVPNETSLKMSKKRKEIYEADDFDPTDV</sequence>
<proteinExistence type="predicted"/>
<evidence type="ECO:0000313" key="4">
    <source>
        <dbReference type="Proteomes" id="UP001638015"/>
    </source>
</evidence>
<dbReference type="Pfam" id="PF09338">
    <property type="entry name" value="Gly_reductase"/>
    <property type="match status" value="1"/>
</dbReference>
<dbReference type="GO" id="GO:0050002">
    <property type="term" value="F:D-proline reductase activity"/>
    <property type="evidence" value="ECO:0007669"/>
    <property type="project" value="UniProtKB-EC"/>
</dbReference>
<keyword evidence="4" id="KW-1185">Reference proteome</keyword>
<feature type="region of interest" description="Disordered" evidence="2">
    <location>
        <begin position="85"/>
        <end position="106"/>
    </location>
</feature>
<reference evidence="3 4" key="1">
    <citation type="journal article" date="2025" name="Anaerobe">
        <title>Description of Anaerococcus kampingiae sp. nov., Anaerococcus groningensis sp. nov., Anaerococcus martiniensis sp. nov., and Anaerococcus cruorum sp. nov., isolated from human clinical specimens.</title>
        <authorList>
            <person name="Boiten K.E."/>
            <person name="Meijer J."/>
            <person name="van Wezel E.M."/>
            <person name="Veloo A.C.M."/>
        </authorList>
    </citation>
    <scope>NUCLEOTIDE SEQUENCE [LARGE SCALE GENOMIC DNA]</scope>
    <source>
        <strain evidence="3 4">ENR1039</strain>
    </source>
</reference>
<comment type="caution">
    <text evidence="3">The sequence shown here is derived from an EMBL/GenBank/DDBJ whole genome shotgun (WGS) entry which is preliminary data.</text>
</comment>